<dbReference type="InterPro" id="IPR011990">
    <property type="entry name" value="TPR-like_helical_dom_sf"/>
</dbReference>
<dbReference type="PANTHER" id="PTHR35807:SF1">
    <property type="entry name" value="TRANSCRIPTIONAL REGULATOR REDD"/>
    <property type="match status" value="1"/>
</dbReference>
<dbReference type="InterPro" id="IPR036388">
    <property type="entry name" value="WH-like_DNA-bd_sf"/>
</dbReference>
<comment type="similarity">
    <text evidence="1">Belongs to the AfsR/DnrI/RedD regulatory family.</text>
</comment>
<dbReference type="SUPFAM" id="SSF48452">
    <property type="entry name" value="TPR-like"/>
    <property type="match status" value="1"/>
</dbReference>
<dbReference type="RefSeq" id="WP_132819153.1">
    <property type="nucleotide sequence ID" value="NZ_SMKI01000186.1"/>
</dbReference>
<dbReference type="GO" id="GO:0003677">
    <property type="term" value="F:DNA binding"/>
    <property type="evidence" value="ECO:0007669"/>
    <property type="project" value="UniProtKB-UniRule"/>
</dbReference>
<dbReference type="AlphaFoldDB" id="A0A4R4TFL8"/>
<dbReference type="Gene3D" id="3.40.50.300">
    <property type="entry name" value="P-loop containing nucleotide triphosphate hydrolases"/>
    <property type="match status" value="1"/>
</dbReference>
<dbReference type="GO" id="GO:0000160">
    <property type="term" value="P:phosphorelay signal transduction system"/>
    <property type="evidence" value="ECO:0007669"/>
    <property type="project" value="UniProtKB-KW"/>
</dbReference>
<dbReference type="CDD" id="cd15831">
    <property type="entry name" value="BTAD"/>
    <property type="match status" value="1"/>
</dbReference>
<evidence type="ECO:0000256" key="3">
    <source>
        <dbReference type="ARBA" id="ARBA00023015"/>
    </source>
</evidence>
<reference evidence="9 10" key="1">
    <citation type="submission" date="2019-03" db="EMBL/GenBank/DDBJ databases">
        <title>Draft genome sequences of novel Actinobacteria.</title>
        <authorList>
            <person name="Sahin N."/>
            <person name="Ay H."/>
            <person name="Saygin H."/>
        </authorList>
    </citation>
    <scope>NUCLEOTIDE SEQUENCE [LARGE SCALE GENOMIC DNA]</scope>
    <source>
        <strain evidence="9 10">DSM 41900</strain>
    </source>
</reference>
<organism evidence="9 10">
    <name type="scientific">Streptomyces hainanensis</name>
    <dbReference type="NCBI Taxonomy" id="402648"/>
    <lineage>
        <taxon>Bacteria</taxon>
        <taxon>Bacillati</taxon>
        <taxon>Actinomycetota</taxon>
        <taxon>Actinomycetes</taxon>
        <taxon>Kitasatosporales</taxon>
        <taxon>Streptomycetaceae</taxon>
        <taxon>Streptomyces</taxon>
    </lineage>
</organism>
<dbReference type="InterPro" id="IPR001867">
    <property type="entry name" value="OmpR/PhoB-type_DNA-bd"/>
</dbReference>
<dbReference type="SUPFAM" id="SSF52540">
    <property type="entry name" value="P-loop containing nucleoside triphosphate hydrolases"/>
    <property type="match status" value="1"/>
</dbReference>
<evidence type="ECO:0000256" key="2">
    <source>
        <dbReference type="ARBA" id="ARBA00023012"/>
    </source>
</evidence>
<feature type="domain" description="OmpR/PhoB-type" evidence="8">
    <location>
        <begin position="1"/>
        <end position="94"/>
    </location>
</feature>
<dbReference type="Pfam" id="PF03704">
    <property type="entry name" value="BTAD"/>
    <property type="match status" value="1"/>
</dbReference>
<evidence type="ECO:0000313" key="10">
    <source>
        <dbReference type="Proteomes" id="UP000295345"/>
    </source>
</evidence>
<dbReference type="PROSITE" id="PS51755">
    <property type="entry name" value="OMPR_PHOB"/>
    <property type="match status" value="1"/>
</dbReference>
<dbReference type="SUPFAM" id="SSF46894">
    <property type="entry name" value="C-terminal effector domain of the bipartite response regulators"/>
    <property type="match status" value="1"/>
</dbReference>
<dbReference type="Gene3D" id="1.10.10.10">
    <property type="entry name" value="Winged helix-like DNA-binding domain superfamily/Winged helix DNA-binding domain"/>
    <property type="match status" value="1"/>
</dbReference>
<feature type="compositionally biased region" description="Basic and acidic residues" evidence="7">
    <location>
        <begin position="577"/>
        <end position="626"/>
    </location>
</feature>
<keyword evidence="5" id="KW-0804">Transcription</keyword>
<evidence type="ECO:0000259" key="8">
    <source>
        <dbReference type="PROSITE" id="PS51755"/>
    </source>
</evidence>
<dbReference type="GO" id="GO:0006355">
    <property type="term" value="P:regulation of DNA-templated transcription"/>
    <property type="evidence" value="ECO:0007669"/>
    <property type="project" value="InterPro"/>
</dbReference>
<protein>
    <submittedName>
        <fullName evidence="9">AfsR family transcriptional regulator</fullName>
    </submittedName>
</protein>
<dbReference type="PRINTS" id="PR00364">
    <property type="entry name" value="DISEASERSIST"/>
</dbReference>
<comment type="caution">
    <text evidence="9">The sequence shown here is derived from an EMBL/GenBank/DDBJ whole genome shotgun (WGS) entry which is preliminary data.</text>
</comment>
<dbReference type="InterPro" id="IPR027417">
    <property type="entry name" value="P-loop_NTPase"/>
</dbReference>
<accession>A0A4R4TFL8</accession>
<dbReference type="SMART" id="SM01043">
    <property type="entry name" value="BTAD"/>
    <property type="match status" value="1"/>
</dbReference>
<dbReference type="Proteomes" id="UP000295345">
    <property type="component" value="Unassembled WGS sequence"/>
</dbReference>
<evidence type="ECO:0000256" key="5">
    <source>
        <dbReference type="ARBA" id="ARBA00023163"/>
    </source>
</evidence>
<dbReference type="SMART" id="SM00862">
    <property type="entry name" value="Trans_reg_C"/>
    <property type="match status" value="1"/>
</dbReference>
<dbReference type="InterPro" id="IPR005158">
    <property type="entry name" value="BTAD"/>
</dbReference>
<feature type="DNA-binding region" description="OmpR/PhoB-type" evidence="6">
    <location>
        <begin position="1"/>
        <end position="94"/>
    </location>
</feature>
<keyword evidence="4 6" id="KW-0238">DNA-binding</keyword>
<dbReference type="OrthoDB" id="4336084at2"/>
<dbReference type="Pfam" id="PF00486">
    <property type="entry name" value="Trans_reg_C"/>
    <property type="match status" value="1"/>
</dbReference>
<dbReference type="InterPro" id="IPR051677">
    <property type="entry name" value="AfsR-DnrI-RedD_regulator"/>
</dbReference>
<name>A0A4R4TFL8_9ACTN</name>
<feature type="region of interest" description="Disordered" evidence="7">
    <location>
        <begin position="566"/>
        <end position="626"/>
    </location>
</feature>
<dbReference type="Gene3D" id="1.25.40.10">
    <property type="entry name" value="Tetratricopeptide repeat domain"/>
    <property type="match status" value="1"/>
</dbReference>
<keyword evidence="10" id="KW-1185">Reference proteome</keyword>
<evidence type="ECO:0000256" key="7">
    <source>
        <dbReference type="SAM" id="MobiDB-lite"/>
    </source>
</evidence>
<evidence type="ECO:0000256" key="6">
    <source>
        <dbReference type="PROSITE-ProRule" id="PRU01091"/>
    </source>
</evidence>
<proteinExistence type="inferred from homology"/>
<keyword evidence="2" id="KW-0902">Two-component regulatory system</keyword>
<dbReference type="InterPro" id="IPR016032">
    <property type="entry name" value="Sig_transdc_resp-reg_C-effctor"/>
</dbReference>
<gene>
    <name evidence="9" type="ORF">E1283_18315</name>
</gene>
<sequence>MRFQLLGPLSLTDGVETVVLQPSKPSNLLAALLLRSNTLVSAEYLQRMIWGDEQPATARASLQTCVLRLRRLFAKHGVLDTPIEAVPGGYRITADARSLDLVDFRERVRAAERSDAGPDAELGMLRDALTLWQGSLLANVRSEPMHRDEVPRLHEERLRVVERVCDLHLELGHCGQAVVELWSLTRAHPGHGRFREQLIEGLYRTGRQSEALAEYRRFKAFLRQALGVDPSAALQRLELAILRGEELRSVAPARVELSARPEPPEVPWFTGRAAEVTALTERLRKTAGRPALELVCGAPGIGKTSLAQQVAHLTGAEFPGGRLLLRLTDQEGRPRPAAEVDDELAAALPGFQRGGGPRALLVLDDVTDPAQVRRLLPGTGEHAVIVTSRMGLAGLVATHGGRVRRLDTFRPDESRELLAAVLGEERVTAEPEATDALAAACGHHPLALVIAAARLLTRPALGLADGLCWIAADPLARLSLPDAPLMSVPRVVRGALERLEPALAEALLALGGLPSARFGRAEAAGVLGLPEAEADGVLERLVDAGLLEDGPPGPYRLHGLLRLYAGPTGHRAPPGKPPDRPADRPVGRAPDRGPDRGPGREPDREPDRGAGQGPDHRPNERPRQRV</sequence>
<dbReference type="EMBL" id="SMKI01000186">
    <property type="protein sequence ID" value="TDC73723.1"/>
    <property type="molecule type" value="Genomic_DNA"/>
</dbReference>
<evidence type="ECO:0000256" key="4">
    <source>
        <dbReference type="ARBA" id="ARBA00023125"/>
    </source>
</evidence>
<keyword evidence="3" id="KW-0805">Transcription regulation</keyword>
<evidence type="ECO:0000313" key="9">
    <source>
        <dbReference type="EMBL" id="TDC73723.1"/>
    </source>
</evidence>
<evidence type="ECO:0000256" key="1">
    <source>
        <dbReference type="ARBA" id="ARBA00005820"/>
    </source>
</evidence>
<dbReference type="PANTHER" id="PTHR35807">
    <property type="entry name" value="TRANSCRIPTIONAL REGULATOR REDD-RELATED"/>
    <property type="match status" value="1"/>
</dbReference>